<sequence>MKRIGSFIAGLLVGTMLFGGSVAYAAGVVAELSSHRFFVDGQEVKMTAYAINGNNYVMLRDIGKAVGFNVHWDSTNGCVQIESDKPYTGTAPAKTQSVAVGAKKADYTQADVMPEPKAGDKIPCSDGYVYEITDVSKYQNSMFATQETDTLPDPTCDWSLLDQPTLPEPEANHFTSGGKEYMFVRNLFETRRMQYTLYNAIGDNPQTWQNGKPVTRADGSPLVTVKLSIPESVAANSFWPWRSDQIVELFNSCPPGEYAFESWDVYCDGAFQYTEYYISVK</sequence>
<gene>
    <name evidence="2" type="ORF">H8S55_06525</name>
</gene>
<dbReference type="EMBL" id="JACOPN010000003">
    <property type="protein sequence ID" value="MBC5716970.1"/>
    <property type="molecule type" value="Genomic_DNA"/>
</dbReference>
<evidence type="ECO:0000313" key="2">
    <source>
        <dbReference type="EMBL" id="MBC5716970.1"/>
    </source>
</evidence>
<keyword evidence="3" id="KW-1185">Reference proteome</keyword>
<evidence type="ECO:0000313" key="3">
    <source>
        <dbReference type="Proteomes" id="UP000602260"/>
    </source>
</evidence>
<dbReference type="Proteomes" id="UP000602260">
    <property type="component" value="Unassembled WGS sequence"/>
</dbReference>
<organism evidence="2 3">
    <name type="scientific">Flintibacter faecis</name>
    <dbReference type="NCBI Taxonomy" id="2763047"/>
    <lineage>
        <taxon>Bacteria</taxon>
        <taxon>Bacillati</taxon>
        <taxon>Bacillota</taxon>
        <taxon>Clostridia</taxon>
        <taxon>Eubacteriales</taxon>
        <taxon>Flintibacter</taxon>
    </lineage>
</organism>
<feature type="domain" description="Copper amine oxidase-like N-terminal" evidence="1">
    <location>
        <begin position="39"/>
        <end position="88"/>
    </location>
</feature>
<dbReference type="RefSeq" id="WP_186878283.1">
    <property type="nucleotide sequence ID" value="NZ_JACOPN010000003.1"/>
</dbReference>
<dbReference type="AlphaFoldDB" id="A0A8J6MA84"/>
<protein>
    <recommendedName>
        <fullName evidence="1">Copper amine oxidase-like N-terminal domain-containing protein</fullName>
    </recommendedName>
</protein>
<name>A0A8J6MA84_9FIRM</name>
<accession>A0A8J6MA84</accession>
<proteinExistence type="predicted"/>
<comment type="caution">
    <text evidence="2">The sequence shown here is derived from an EMBL/GenBank/DDBJ whole genome shotgun (WGS) entry which is preliminary data.</text>
</comment>
<evidence type="ECO:0000259" key="1">
    <source>
        <dbReference type="Pfam" id="PF07833"/>
    </source>
</evidence>
<reference evidence="2" key="1">
    <citation type="submission" date="2020-08" db="EMBL/GenBank/DDBJ databases">
        <title>Genome public.</title>
        <authorList>
            <person name="Liu C."/>
            <person name="Sun Q."/>
        </authorList>
    </citation>
    <scope>NUCLEOTIDE SEQUENCE</scope>
    <source>
        <strain evidence="2">BX5</strain>
    </source>
</reference>
<dbReference type="Pfam" id="PF07833">
    <property type="entry name" value="Cu_amine_oxidN1"/>
    <property type="match status" value="1"/>
</dbReference>
<dbReference type="InterPro" id="IPR012854">
    <property type="entry name" value="Cu_amine_oxidase-like_N"/>
</dbReference>